<proteinExistence type="inferred from homology"/>
<dbReference type="Pfam" id="PF00831">
    <property type="entry name" value="Ribosomal_L29"/>
    <property type="match status" value="1"/>
</dbReference>
<gene>
    <name evidence="5" type="primary">rpmC</name>
    <name evidence="7" type="ORF">IZ6_19390</name>
</gene>
<dbReference type="InterPro" id="IPR001854">
    <property type="entry name" value="Ribosomal_uL29"/>
</dbReference>
<protein>
    <recommendedName>
        <fullName evidence="4 5">Large ribosomal subunit protein uL29</fullName>
    </recommendedName>
</protein>
<dbReference type="Gene3D" id="1.10.287.310">
    <property type="match status" value="1"/>
</dbReference>
<evidence type="ECO:0000256" key="3">
    <source>
        <dbReference type="ARBA" id="ARBA00023274"/>
    </source>
</evidence>
<evidence type="ECO:0000313" key="8">
    <source>
        <dbReference type="Proteomes" id="UP000515317"/>
    </source>
</evidence>
<evidence type="ECO:0000256" key="5">
    <source>
        <dbReference type="HAMAP-Rule" id="MF_00374"/>
    </source>
</evidence>
<evidence type="ECO:0000256" key="4">
    <source>
        <dbReference type="ARBA" id="ARBA00035204"/>
    </source>
</evidence>
<dbReference type="GO" id="GO:0003735">
    <property type="term" value="F:structural constituent of ribosome"/>
    <property type="evidence" value="ECO:0007669"/>
    <property type="project" value="InterPro"/>
</dbReference>
<dbReference type="GO" id="GO:0006412">
    <property type="term" value="P:translation"/>
    <property type="evidence" value="ECO:0007669"/>
    <property type="project" value="UniProtKB-UniRule"/>
</dbReference>
<evidence type="ECO:0000313" key="7">
    <source>
        <dbReference type="EMBL" id="BCJ91204.1"/>
    </source>
</evidence>
<dbReference type="AlphaFoldDB" id="A0A6S6QLC7"/>
<reference evidence="7 8" key="1">
    <citation type="submission" date="2020-08" db="EMBL/GenBank/DDBJ databases">
        <title>Genome sequence of Rhizobiales bacterium strain IZ6.</title>
        <authorList>
            <person name="Nakai R."/>
            <person name="Naganuma T."/>
        </authorList>
    </citation>
    <scope>NUCLEOTIDE SEQUENCE [LARGE SCALE GENOMIC DNA]</scope>
    <source>
        <strain evidence="7 8">IZ6</strain>
    </source>
</reference>
<dbReference type="PANTHER" id="PTHR10916">
    <property type="entry name" value="60S RIBOSOMAL PROTEIN L35/50S RIBOSOMAL PROTEIN L29"/>
    <property type="match status" value="1"/>
</dbReference>
<dbReference type="CDD" id="cd00427">
    <property type="entry name" value="Ribosomal_L29_HIP"/>
    <property type="match status" value="1"/>
</dbReference>
<evidence type="ECO:0000256" key="6">
    <source>
        <dbReference type="SAM" id="MobiDB-lite"/>
    </source>
</evidence>
<comment type="similarity">
    <text evidence="1 5">Belongs to the universal ribosomal protein uL29 family.</text>
</comment>
<accession>A0A6S6QLC7</accession>
<evidence type="ECO:0000256" key="2">
    <source>
        <dbReference type="ARBA" id="ARBA00022980"/>
    </source>
</evidence>
<keyword evidence="3 5" id="KW-0687">Ribonucleoprotein</keyword>
<organism evidence="7 8">
    <name type="scientific">Terrihabitans soli</name>
    <dbReference type="NCBI Taxonomy" id="708113"/>
    <lineage>
        <taxon>Bacteria</taxon>
        <taxon>Pseudomonadati</taxon>
        <taxon>Pseudomonadota</taxon>
        <taxon>Alphaproteobacteria</taxon>
        <taxon>Hyphomicrobiales</taxon>
        <taxon>Terrihabitans</taxon>
    </lineage>
</organism>
<feature type="region of interest" description="Disordered" evidence="6">
    <location>
        <begin position="62"/>
        <end position="122"/>
    </location>
</feature>
<dbReference type="PANTHER" id="PTHR10916:SF0">
    <property type="entry name" value="LARGE RIBOSOMAL SUBUNIT PROTEIN UL29C"/>
    <property type="match status" value="1"/>
</dbReference>
<feature type="compositionally biased region" description="Basic residues" evidence="6">
    <location>
        <begin position="112"/>
        <end position="122"/>
    </location>
</feature>
<dbReference type="EMBL" id="AP023361">
    <property type="protein sequence ID" value="BCJ91204.1"/>
    <property type="molecule type" value="Genomic_DNA"/>
</dbReference>
<name>A0A6S6QLC7_9HYPH</name>
<dbReference type="NCBIfam" id="TIGR00012">
    <property type="entry name" value="L29"/>
    <property type="match status" value="1"/>
</dbReference>
<dbReference type="HAMAP" id="MF_00374">
    <property type="entry name" value="Ribosomal_uL29"/>
    <property type="match status" value="1"/>
</dbReference>
<keyword evidence="8" id="KW-1185">Reference proteome</keyword>
<evidence type="ECO:0000256" key="1">
    <source>
        <dbReference type="ARBA" id="ARBA00009254"/>
    </source>
</evidence>
<dbReference type="InterPro" id="IPR036049">
    <property type="entry name" value="Ribosomal_uL29_sf"/>
</dbReference>
<dbReference type="SUPFAM" id="SSF46561">
    <property type="entry name" value="Ribosomal protein L29 (L29p)"/>
    <property type="match status" value="1"/>
</dbReference>
<dbReference type="KEGG" id="tso:IZ6_19390"/>
<sequence length="122" mass="13455">MTKISDVRALSADQINDEVLKLKKEEFNLRFQRATGQLEKATRFREIRRTIARLLTVANERAQGKEVIARAPKAPKAKPAKAEAAPKSEETKAAKPAKAKAEPKAKSETKTASKKSAKKAED</sequence>
<keyword evidence="2 5" id="KW-0689">Ribosomal protein</keyword>
<dbReference type="FunFam" id="1.10.287.310:FF:000001">
    <property type="entry name" value="50S ribosomal protein L29"/>
    <property type="match status" value="1"/>
</dbReference>
<dbReference type="Proteomes" id="UP000515317">
    <property type="component" value="Chromosome"/>
</dbReference>
<feature type="compositionally biased region" description="Basic and acidic residues" evidence="6">
    <location>
        <begin position="80"/>
        <end position="111"/>
    </location>
</feature>
<dbReference type="InterPro" id="IPR050063">
    <property type="entry name" value="Ribosomal_protein_uL29"/>
</dbReference>
<dbReference type="GO" id="GO:0022625">
    <property type="term" value="C:cytosolic large ribosomal subunit"/>
    <property type="evidence" value="ECO:0007669"/>
    <property type="project" value="TreeGrafter"/>
</dbReference>